<evidence type="ECO:0000313" key="1">
    <source>
        <dbReference type="EMBL" id="GIP61434.1"/>
    </source>
</evidence>
<comment type="caution">
    <text evidence="1">The sequence shown here is derived from an EMBL/GenBank/DDBJ whole genome shotgun (WGS) entry which is preliminary data.</text>
</comment>
<evidence type="ECO:0000313" key="2">
    <source>
        <dbReference type="Proteomes" id="UP000681290"/>
    </source>
</evidence>
<organism evidence="1 2">
    <name type="scientific">Paenibacillus woosongensis</name>
    <dbReference type="NCBI Taxonomy" id="307580"/>
    <lineage>
        <taxon>Bacteria</taxon>
        <taxon>Bacillati</taxon>
        <taxon>Bacillota</taxon>
        <taxon>Bacilli</taxon>
        <taxon>Bacillales</taxon>
        <taxon>Paenibacillaceae</taxon>
        <taxon>Paenibacillus</taxon>
    </lineage>
</organism>
<proteinExistence type="predicted"/>
<keyword evidence="2" id="KW-1185">Reference proteome</keyword>
<dbReference type="EMBL" id="BOSM01000019">
    <property type="protein sequence ID" value="GIP61434.1"/>
    <property type="molecule type" value="Genomic_DNA"/>
</dbReference>
<dbReference type="Proteomes" id="UP000681290">
    <property type="component" value="Unassembled WGS sequence"/>
</dbReference>
<name>A0ABQ4MZQ7_9BACL</name>
<protein>
    <submittedName>
        <fullName evidence="1">Uncharacterized protein</fullName>
    </submittedName>
</protein>
<reference evidence="1 2" key="1">
    <citation type="submission" date="2021-03" db="EMBL/GenBank/DDBJ databases">
        <title>Antimicrobial resistance genes in bacteria isolated from Japanese honey, and their potential for conferring macrolide and lincosamide resistance in the American foulbrood pathogen Paenibacillus larvae.</title>
        <authorList>
            <person name="Okamoto M."/>
            <person name="Kumagai M."/>
            <person name="Kanamori H."/>
            <person name="Takamatsu D."/>
        </authorList>
    </citation>
    <scope>NUCLEOTIDE SEQUENCE [LARGE SCALE GENOMIC DNA]</scope>
    <source>
        <strain evidence="1 2">J15TS10</strain>
    </source>
</reference>
<sequence length="81" mass="8724">MAVGPSHGEHTKSLVISAGGMIFEPGQQLNGFAAVAFEHGIVDDEDGVRSADVSTLTFCTVATLSDVRKRRQAKPAWLRKR</sequence>
<accession>A0ABQ4MZQ7</accession>
<gene>
    <name evidence="1" type="ORF">J15TS10_52480</name>
</gene>